<dbReference type="InParanoid" id="A0A543AQV4"/>
<dbReference type="PANTHER" id="PTHR33164">
    <property type="entry name" value="TRANSCRIPTIONAL REGULATOR, MARR FAMILY"/>
    <property type="match status" value="1"/>
</dbReference>
<dbReference type="PANTHER" id="PTHR33164:SF43">
    <property type="entry name" value="HTH-TYPE TRANSCRIPTIONAL REPRESSOR YETL"/>
    <property type="match status" value="1"/>
</dbReference>
<dbReference type="AlphaFoldDB" id="A0A543AQV4"/>
<dbReference type="GO" id="GO:0003677">
    <property type="term" value="F:DNA binding"/>
    <property type="evidence" value="ECO:0007669"/>
    <property type="project" value="UniProtKB-KW"/>
</dbReference>
<dbReference type="Gene3D" id="1.10.10.10">
    <property type="entry name" value="Winged helix-like DNA-binding domain superfamily/Winged helix DNA-binding domain"/>
    <property type="match status" value="1"/>
</dbReference>
<dbReference type="InterPro" id="IPR036390">
    <property type="entry name" value="WH_DNA-bd_sf"/>
</dbReference>
<reference evidence="2 3" key="1">
    <citation type="submission" date="2019-06" db="EMBL/GenBank/DDBJ databases">
        <title>Sequencing the genomes of 1000 actinobacteria strains.</title>
        <authorList>
            <person name="Klenk H.-P."/>
        </authorList>
    </citation>
    <scope>NUCLEOTIDE SEQUENCE [LARGE SCALE GENOMIC DNA]</scope>
    <source>
        <strain evidence="2 3">DSM 45928</strain>
    </source>
</reference>
<dbReference type="PROSITE" id="PS50995">
    <property type="entry name" value="HTH_MARR_2"/>
    <property type="match status" value="1"/>
</dbReference>
<dbReference type="PRINTS" id="PR00598">
    <property type="entry name" value="HTHMARR"/>
</dbReference>
<dbReference type="InterPro" id="IPR036388">
    <property type="entry name" value="WH-like_DNA-bd_sf"/>
</dbReference>
<dbReference type="SUPFAM" id="SSF46785">
    <property type="entry name" value="Winged helix' DNA-binding domain"/>
    <property type="match status" value="1"/>
</dbReference>
<protein>
    <submittedName>
        <fullName evidence="2">DNA-binding MarR family transcriptional regulator</fullName>
    </submittedName>
</protein>
<proteinExistence type="predicted"/>
<dbReference type="Pfam" id="PF01047">
    <property type="entry name" value="MarR"/>
    <property type="match status" value="1"/>
</dbReference>
<evidence type="ECO:0000313" key="2">
    <source>
        <dbReference type="EMBL" id="TQL74971.1"/>
    </source>
</evidence>
<dbReference type="OrthoDB" id="3177763at2"/>
<dbReference type="Proteomes" id="UP000317043">
    <property type="component" value="Unassembled WGS sequence"/>
</dbReference>
<dbReference type="GO" id="GO:0003700">
    <property type="term" value="F:DNA-binding transcription factor activity"/>
    <property type="evidence" value="ECO:0007669"/>
    <property type="project" value="InterPro"/>
</dbReference>
<sequence>MDDPRDKRCRSEEAAAPLGHLLYRVSRAHRLAAGNLLRQVGLFPGQEIMLSYLAEHGDQRQSSLVLALSIDPSTVTKMLQRLQRAELVARRPCPEDGRVSLVSITEKGRALTDAIVDCWRELEARTTAGMTEPQKRQLAELLGLVDDNLAR</sequence>
<dbReference type="InterPro" id="IPR000835">
    <property type="entry name" value="HTH_MarR-typ"/>
</dbReference>
<dbReference type="EMBL" id="VFOW01000001">
    <property type="protein sequence ID" value="TQL74971.1"/>
    <property type="molecule type" value="Genomic_DNA"/>
</dbReference>
<dbReference type="SMART" id="SM00347">
    <property type="entry name" value="HTH_MARR"/>
    <property type="match status" value="1"/>
</dbReference>
<dbReference type="InterPro" id="IPR039422">
    <property type="entry name" value="MarR/SlyA-like"/>
</dbReference>
<organism evidence="2 3">
    <name type="scientific">Stackebrandtia endophytica</name>
    <dbReference type="NCBI Taxonomy" id="1496996"/>
    <lineage>
        <taxon>Bacteria</taxon>
        <taxon>Bacillati</taxon>
        <taxon>Actinomycetota</taxon>
        <taxon>Actinomycetes</taxon>
        <taxon>Glycomycetales</taxon>
        <taxon>Glycomycetaceae</taxon>
        <taxon>Stackebrandtia</taxon>
    </lineage>
</organism>
<dbReference type="FunCoup" id="A0A543AQV4">
    <property type="interactions" value="1"/>
</dbReference>
<evidence type="ECO:0000313" key="3">
    <source>
        <dbReference type="Proteomes" id="UP000317043"/>
    </source>
</evidence>
<dbReference type="RefSeq" id="WP_142034471.1">
    <property type="nucleotide sequence ID" value="NZ_JBHTGS010000002.1"/>
</dbReference>
<accession>A0A543AQV4</accession>
<gene>
    <name evidence="2" type="ORF">FB566_0462</name>
</gene>
<feature type="domain" description="HTH marR-type" evidence="1">
    <location>
        <begin position="15"/>
        <end position="147"/>
    </location>
</feature>
<name>A0A543AQV4_9ACTN</name>
<keyword evidence="3" id="KW-1185">Reference proteome</keyword>
<comment type="caution">
    <text evidence="2">The sequence shown here is derived from an EMBL/GenBank/DDBJ whole genome shotgun (WGS) entry which is preliminary data.</text>
</comment>
<evidence type="ECO:0000259" key="1">
    <source>
        <dbReference type="PROSITE" id="PS50995"/>
    </source>
</evidence>
<keyword evidence="2" id="KW-0238">DNA-binding</keyword>
<dbReference type="GO" id="GO:0006950">
    <property type="term" value="P:response to stress"/>
    <property type="evidence" value="ECO:0007669"/>
    <property type="project" value="TreeGrafter"/>
</dbReference>